<comment type="subunit">
    <text evidence="2">Homodimer.</text>
</comment>
<dbReference type="Gene3D" id="3.40.30.10">
    <property type="entry name" value="Glutaredoxin"/>
    <property type="match status" value="1"/>
</dbReference>
<evidence type="ECO:0000256" key="1">
    <source>
        <dbReference type="ARBA" id="ARBA00009899"/>
    </source>
</evidence>
<dbReference type="SFLD" id="SFLDG00358">
    <property type="entry name" value="Main_(cytGST)"/>
    <property type="match status" value="1"/>
</dbReference>
<protein>
    <recommendedName>
        <fullName evidence="3">glutathione transferase</fullName>
        <ecNumber evidence="3">2.5.1.18</ecNumber>
    </recommendedName>
    <alternativeName>
        <fullName evidence="5">GST class-theta</fullName>
    </alternativeName>
</protein>
<evidence type="ECO:0000256" key="3">
    <source>
        <dbReference type="ARBA" id="ARBA00012452"/>
    </source>
</evidence>
<dbReference type="SUPFAM" id="SSF52833">
    <property type="entry name" value="Thioredoxin-like"/>
    <property type="match status" value="1"/>
</dbReference>
<evidence type="ECO:0000256" key="4">
    <source>
        <dbReference type="ARBA" id="ARBA00022679"/>
    </source>
</evidence>
<evidence type="ECO:0000259" key="8">
    <source>
        <dbReference type="PROSITE" id="PS50405"/>
    </source>
</evidence>
<organism evidence="9">
    <name type="scientific">Anopheles funestus</name>
    <name type="common">African malaria mosquito</name>
    <dbReference type="NCBI Taxonomy" id="62324"/>
    <lineage>
        <taxon>Eukaryota</taxon>
        <taxon>Metazoa</taxon>
        <taxon>Ecdysozoa</taxon>
        <taxon>Arthropoda</taxon>
        <taxon>Hexapoda</taxon>
        <taxon>Insecta</taxon>
        <taxon>Pterygota</taxon>
        <taxon>Neoptera</taxon>
        <taxon>Endopterygota</taxon>
        <taxon>Diptera</taxon>
        <taxon>Nematocera</taxon>
        <taxon>Culicoidea</taxon>
        <taxon>Culicidae</taxon>
        <taxon>Anophelinae</taxon>
        <taxon>Anopheles</taxon>
    </lineage>
</organism>
<feature type="domain" description="GST N-terminal" evidence="7">
    <location>
        <begin position="1"/>
        <end position="79"/>
    </location>
</feature>
<dbReference type="Pfam" id="PF14497">
    <property type="entry name" value="GST_C_3"/>
    <property type="match status" value="1"/>
</dbReference>
<sequence>MDYYFSIVSPPSQCALLVAKKLGITLNLKQTNIYDPVELAALSKINPYHILPMLVDNGNIIFESYAIVLYLVETYACDDTLYPKDPKVRCVVNQRLFFDVATLYKQIYENIHVQMQNQKPTEKQEQRLKKATAILEHFLTERSYAAADHLTVADICLVINVTALTLWLRYDLEPYPRVRDWYARATAEIPDWVKFRTECEEATRAYVVSRNIVIPS</sequence>
<dbReference type="Gene3D" id="1.20.1050.10">
    <property type="match status" value="1"/>
</dbReference>
<dbReference type="GO" id="GO:0004364">
    <property type="term" value="F:glutathione transferase activity"/>
    <property type="evidence" value="ECO:0007669"/>
    <property type="project" value="UniProtKB-EC"/>
</dbReference>
<proteinExistence type="inferred from homology"/>
<dbReference type="InterPro" id="IPR010987">
    <property type="entry name" value="Glutathione-S-Trfase_C-like"/>
</dbReference>
<keyword evidence="4" id="KW-0808">Transferase</keyword>
<dbReference type="InterPro" id="IPR036249">
    <property type="entry name" value="Thioredoxin-like_sf"/>
</dbReference>
<dbReference type="SFLD" id="SFLDS00019">
    <property type="entry name" value="Glutathione_Transferase_(cytos"/>
    <property type="match status" value="1"/>
</dbReference>
<dbReference type="InterPro" id="IPR036282">
    <property type="entry name" value="Glutathione-S-Trfase_C_sf"/>
</dbReference>
<dbReference type="VEuPathDB" id="VectorBase:AFUN015841"/>
<dbReference type="InterPro" id="IPR004045">
    <property type="entry name" value="Glutathione_S-Trfase_N"/>
</dbReference>
<feature type="domain" description="GST C-terminal" evidence="8">
    <location>
        <begin position="85"/>
        <end position="205"/>
    </location>
</feature>
<evidence type="ECO:0000256" key="5">
    <source>
        <dbReference type="ARBA" id="ARBA00041523"/>
    </source>
</evidence>
<comment type="catalytic activity">
    <reaction evidence="6">
        <text>RX + glutathione = an S-substituted glutathione + a halide anion + H(+)</text>
        <dbReference type="Rhea" id="RHEA:16437"/>
        <dbReference type="ChEBI" id="CHEBI:15378"/>
        <dbReference type="ChEBI" id="CHEBI:16042"/>
        <dbReference type="ChEBI" id="CHEBI:17792"/>
        <dbReference type="ChEBI" id="CHEBI:57925"/>
        <dbReference type="ChEBI" id="CHEBI:90779"/>
        <dbReference type="EC" id="2.5.1.18"/>
    </reaction>
</comment>
<name>A0A182S4X1_ANOFN</name>
<dbReference type="EC" id="2.5.1.18" evidence="3"/>
<evidence type="ECO:0000259" key="7">
    <source>
        <dbReference type="PROSITE" id="PS50404"/>
    </source>
</evidence>
<dbReference type="CDD" id="cd03177">
    <property type="entry name" value="GST_C_Delta_Epsilon"/>
    <property type="match status" value="1"/>
</dbReference>
<dbReference type="PANTHER" id="PTHR43969:SF9">
    <property type="entry name" value="GLUTATHIONE S TRANSFERASE D10, ISOFORM A-RELATED"/>
    <property type="match status" value="1"/>
</dbReference>
<dbReference type="GO" id="GO:0006749">
    <property type="term" value="P:glutathione metabolic process"/>
    <property type="evidence" value="ECO:0007669"/>
    <property type="project" value="TreeGrafter"/>
</dbReference>
<evidence type="ECO:0000313" key="9">
    <source>
        <dbReference type="EnsemblMetazoa" id="AFUN015841-PA"/>
    </source>
</evidence>
<comment type="similarity">
    <text evidence="1">Belongs to the GST superfamily. Theta family.</text>
</comment>
<dbReference type="PROSITE" id="PS50404">
    <property type="entry name" value="GST_NTER"/>
    <property type="match status" value="1"/>
</dbReference>
<dbReference type="InterPro" id="IPR004046">
    <property type="entry name" value="GST_C"/>
</dbReference>
<dbReference type="STRING" id="62324.A0A182S4X1"/>
<reference evidence="9" key="1">
    <citation type="submission" date="2020-05" db="UniProtKB">
        <authorList>
            <consortium name="EnsemblMetazoa"/>
        </authorList>
    </citation>
    <scope>IDENTIFICATION</scope>
    <source>
        <strain evidence="9">FUMOZ</strain>
    </source>
</reference>
<dbReference type="SUPFAM" id="SSF47616">
    <property type="entry name" value="GST C-terminal domain-like"/>
    <property type="match status" value="1"/>
</dbReference>
<dbReference type="InterPro" id="IPR040079">
    <property type="entry name" value="Glutathione_S-Trfase"/>
</dbReference>
<dbReference type="PANTHER" id="PTHR43969">
    <property type="entry name" value="GLUTATHIONE S TRANSFERASE D10, ISOFORM A-RELATED"/>
    <property type="match status" value="1"/>
</dbReference>
<evidence type="ECO:0000256" key="6">
    <source>
        <dbReference type="ARBA" id="ARBA00047960"/>
    </source>
</evidence>
<accession>A0A182S4X1</accession>
<dbReference type="PROSITE" id="PS50405">
    <property type="entry name" value="GST_CTER"/>
    <property type="match status" value="1"/>
</dbReference>
<dbReference type="VEuPathDB" id="VectorBase:AFUN2_001095"/>
<dbReference type="Pfam" id="PF02798">
    <property type="entry name" value="GST_N"/>
    <property type="match status" value="1"/>
</dbReference>
<evidence type="ECO:0000256" key="2">
    <source>
        <dbReference type="ARBA" id="ARBA00011738"/>
    </source>
</evidence>
<dbReference type="EnsemblMetazoa" id="AFUN015841-RA">
    <property type="protein sequence ID" value="AFUN015841-PA"/>
    <property type="gene ID" value="AFUN015841"/>
</dbReference>
<dbReference type="FunFam" id="1.20.1050.10:FF:000007">
    <property type="entry name" value="Glutathione S-transferase 1-1"/>
    <property type="match status" value="1"/>
</dbReference>
<dbReference type="AlphaFoldDB" id="A0A182S4X1"/>